<dbReference type="EMBL" id="JNSL01000179">
    <property type="protein sequence ID" value="KGA13626.1"/>
    <property type="molecule type" value="Genomic_DNA"/>
</dbReference>
<accession>A0A094QH03</accession>
<protein>
    <submittedName>
        <fullName evidence="2">Uncharacterized protein</fullName>
    </submittedName>
</protein>
<comment type="caution">
    <text evidence="2">The sequence shown here is derived from an EMBL/GenBank/DDBJ whole genome shotgun (WGS) entry which is preliminary data.</text>
</comment>
<sequence length="202" mass="21844">MTEQPPQEPKKKSKGLPTWVWFVGTFAIVSLLGNVVFGGNTWITTGMNFINSTIASLQVEKDTSKDPFCLTGSISAIDKENATAAINEADALIGTTTGAIGYASMTEVEAEQTSAIVDIQESAPTYKALGERMLTAKSCDDATFAFLMEDFGNTLVEMSENFDQWSLQALSEKPELLSSVPTLIETAVIKVQALIKFVETLE</sequence>
<evidence type="ECO:0000313" key="2">
    <source>
        <dbReference type="EMBL" id="KGA13626.1"/>
    </source>
</evidence>
<keyword evidence="1" id="KW-0812">Transmembrane</keyword>
<evidence type="ECO:0000256" key="1">
    <source>
        <dbReference type="SAM" id="Phobius"/>
    </source>
</evidence>
<keyword evidence="1" id="KW-0472">Membrane</keyword>
<organism evidence="2">
    <name type="scientific">freshwater metagenome</name>
    <dbReference type="NCBI Taxonomy" id="449393"/>
    <lineage>
        <taxon>unclassified sequences</taxon>
        <taxon>metagenomes</taxon>
        <taxon>ecological metagenomes</taxon>
    </lineage>
</organism>
<keyword evidence="1" id="KW-1133">Transmembrane helix</keyword>
<gene>
    <name evidence="2" type="ORF">GM51_19270</name>
</gene>
<dbReference type="AlphaFoldDB" id="A0A094QH03"/>
<reference evidence="2" key="1">
    <citation type="submission" date="2014-06" db="EMBL/GenBank/DDBJ databases">
        <title>Key roles for freshwater Actinobacteria revealed by deep metagenomic sequencing.</title>
        <authorList>
            <person name="Ghai R."/>
            <person name="Mizuno C.M."/>
            <person name="Picazo A."/>
            <person name="Camacho A."/>
            <person name="Rodriguez-Valera F."/>
        </authorList>
    </citation>
    <scope>NUCLEOTIDE SEQUENCE</scope>
</reference>
<name>A0A094QH03_9ZZZZ</name>
<proteinExistence type="predicted"/>
<feature type="transmembrane region" description="Helical" evidence="1">
    <location>
        <begin position="20"/>
        <end position="43"/>
    </location>
</feature>